<name>A0A6G7EHF5_9CAUL</name>
<proteinExistence type="inferred from homology"/>
<comment type="similarity">
    <text evidence="7">Belongs to the methyl-accepting chemotaxis (MCP) protein family.</text>
</comment>
<gene>
    <name evidence="13" type="primary">tap_2</name>
    <name evidence="13" type="ORF">BREV_BREV_02218</name>
    <name evidence="12" type="ORF">GYM46_07765</name>
</gene>
<organism evidence="13 14">
    <name type="scientific">Brevundimonas mediterranea</name>
    <dbReference type="NCBI Taxonomy" id="74329"/>
    <lineage>
        <taxon>Bacteria</taxon>
        <taxon>Pseudomonadati</taxon>
        <taxon>Pseudomonadota</taxon>
        <taxon>Alphaproteobacteria</taxon>
        <taxon>Caulobacterales</taxon>
        <taxon>Caulobacteraceae</taxon>
        <taxon>Brevundimonas</taxon>
    </lineage>
</organism>
<dbReference type="AlphaFoldDB" id="A0A6G7EHF5"/>
<reference evidence="13 14" key="1">
    <citation type="submission" date="2018-11" db="EMBL/GenBank/DDBJ databases">
        <authorList>
            <person name="Peiro R."/>
            <person name="Begona"/>
            <person name="Cbmso G."/>
            <person name="Lopez M."/>
            <person name="Gonzalez S."/>
            <person name="Sacristan E."/>
            <person name="Castillo E."/>
        </authorList>
    </citation>
    <scope>NUCLEOTIDE SEQUENCE [LARGE SCALE GENOMIC DNA]</scope>
    <source>
        <strain evidence="13">Brev_genome</strain>
    </source>
</reference>
<dbReference type="InterPro" id="IPR033463">
    <property type="entry name" value="sCache_3"/>
</dbReference>
<dbReference type="PROSITE" id="PS50885">
    <property type="entry name" value="HAMP"/>
    <property type="match status" value="2"/>
</dbReference>
<evidence type="ECO:0000313" key="13">
    <source>
        <dbReference type="EMBL" id="VDC50729.1"/>
    </source>
</evidence>
<keyword evidence="2" id="KW-1003">Cell membrane</keyword>
<dbReference type="Proteomes" id="UP000501325">
    <property type="component" value="Chromosome"/>
</dbReference>
<dbReference type="InterPro" id="IPR004090">
    <property type="entry name" value="Chemotax_Me-accpt_rcpt"/>
</dbReference>
<keyword evidence="8" id="KW-0807">Transducer</keyword>
<dbReference type="RefSeq" id="WP_008261667.1">
    <property type="nucleotide sequence ID" value="NZ_CP048751.1"/>
</dbReference>
<dbReference type="EMBL" id="UXHF01000046">
    <property type="protein sequence ID" value="VDC50729.1"/>
    <property type="molecule type" value="Genomic_DNA"/>
</dbReference>
<dbReference type="Gene3D" id="1.10.287.950">
    <property type="entry name" value="Methyl-accepting chemotaxis protein"/>
    <property type="match status" value="1"/>
</dbReference>
<dbReference type="PANTHER" id="PTHR43531">
    <property type="entry name" value="PROTEIN ICFG"/>
    <property type="match status" value="1"/>
</dbReference>
<keyword evidence="14" id="KW-1185">Reference proteome</keyword>
<dbReference type="SMART" id="SM00283">
    <property type="entry name" value="MA"/>
    <property type="match status" value="1"/>
</dbReference>
<evidence type="ECO:0000256" key="5">
    <source>
        <dbReference type="ARBA" id="ARBA00022989"/>
    </source>
</evidence>
<sequence length="608" mass="63550">MKPSALSLSAKIALMVIGALAALTAILLAVAVVLLTRDAEASAAERQEANMRVAWDVLADYGDGFSARDGRLYVGSTPMNDFVEPVDRIKALVGGTATVFMDDLRVTTNVVKDDGSRAVGTKLKPGPVYDAVLKSGKPYRGQADILGKPYFVAYDPIKNAAGQTIGVLYVGIPKADFMASVNHMMAGLLICGVVVTLLVVGGCLVASRRMFSPLQALCERMEALRQGRTDFDAPWVSRGDDIGQIARAVIAFRDAAVRQKATETEAEAMRETARATHAASEAERERLAEEDAVVVGALGQGLAALARGDLNHRITASFAERSRKLKDDYNTAADTLAATMADIVDLVGAMRAGTAEVSTATDDLSRRTERQAAALEQTAAALDQITVTVRKTAEGARSAAEITAQARGGAGTRERIIADTTAAMGEIEATSGRIGEIIGVIDEIAFQTNLLALNAGVEAARAGEAGRGFAVVASEVRALAQRSADAAREIKGLIAASGASVGEGARLVSQTGGALTALINQVAEINQLAGEIAASAQEQAVGLAEINVAVNQMDQTTQQNAAMVEQTTAANQALSQEAEKLAELVSRFRIGEPGVDSQSQDARTVWAA</sequence>
<dbReference type="CDD" id="cd11386">
    <property type="entry name" value="MCP_signal"/>
    <property type="match status" value="1"/>
</dbReference>
<feature type="transmembrane region" description="Helical" evidence="9">
    <location>
        <begin position="184"/>
        <end position="207"/>
    </location>
</feature>
<keyword evidence="5 9" id="KW-1133">Transmembrane helix</keyword>
<dbReference type="Gene3D" id="6.10.340.10">
    <property type="match status" value="1"/>
</dbReference>
<evidence type="ECO:0000256" key="9">
    <source>
        <dbReference type="SAM" id="Phobius"/>
    </source>
</evidence>
<dbReference type="Pfam" id="PF00015">
    <property type="entry name" value="MCPsignal"/>
    <property type="match status" value="1"/>
</dbReference>
<evidence type="ECO:0000256" key="4">
    <source>
        <dbReference type="ARBA" id="ARBA00022692"/>
    </source>
</evidence>
<dbReference type="InterPro" id="IPR029151">
    <property type="entry name" value="Sensor-like_sf"/>
</dbReference>
<dbReference type="PANTHER" id="PTHR43531:SF11">
    <property type="entry name" value="METHYL-ACCEPTING CHEMOTAXIS PROTEIN 3"/>
    <property type="match status" value="1"/>
</dbReference>
<dbReference type="GO" id="GO:0006935">
    <property type="term" value="P:chemotaxis"/>
    <property type="evidence" value="ECO:0007669"/>
    <property type="project" value="UniProtKB-KW"/>
</dbReference>
<dbReference type="GO" id="GO:0004888">
    <property type="term" value="F:transmembrane signaling receptor activity"/>
    <property type="evidence" value="ECO:0007669"/>
    <property type="project" value="InterPro"/>
</dbReference>
<comment type="subcellular location">
    <subcellularLocation>
        <location evidence="1">Cell membrane</location>
        <topology evidence="1">Multi-pass membrane protein</topology>
    </subcellularLocation>
</comment>
<evidence type="ECO:0000313" key="14">
    <source>
        <dbReference type="Proteomes" id="UP000289220"/>
    </source>
</evidence>
<accession>A0A6G7EHF5</accession>
<evidence type="ECO:0000259" key="10">
    <source>
        <dbReference type="PROSITE" id="PS50111"/>
    </source>
</evidence>
<evidence type="ECO:0000256" key="7">
    <source>
        <dbReference type="ARBA" id="ARBA00029447"/>
    </source>
</evidence>
<dbReference type="GO" id="GO:0007165">
    <property type="term" value="P:signal transduction"/>
    <property type="evidence" value="ECO:0007669"/>
    <property type="project" value="UniProtKB-KW"/>
</dbReference>
<keyword evidence="6 9" id="KW-0472">Membrane</keyword>
<evidence type="ECO:0000313" key="12">
    <source>
        <dbReference type="EMBL" id="QIH72854.1"/>
    </source>
</evidence>
<feature type="domain" description="HAMP" evidence="11">
    <location>
        <begin position="295"/>
        <end position="341"/>
    </location>
</feature>
<keyword evidence="4 9" id="KW-0812">Transmembrane</keyword>
<dbReference type="PROSITE" id="PS50111">
    <property type="entry name" value="CHEMOTAXIS_TRANSDUC_2"/>
    <property type="match status" value="1"/>
</dbReference>
<evidence type="ECO:0000256" key="3">
    <source>
        <dbReference type="ARBA" id="ARBA00022500"/>
    </source>
</evidence>
<keyword evidence="3" id="KW-0145">Chemotaxis</keyword>
<dbReference type="FunFam" id="1.10.287.950:FF:000001">
    <property type="entry name" value="Methyl-accepting chemotaxis sensory transducer"/>
    <property type="match status" value="1"/>
</dbReference>
<feature type="domain" description="Methyl-accepting transducer" evidence="10">
    <location>
        <begin position="346"/>
        <end position="575"/>
    </location>
</feature>
<dbReference type="SUPFAM" id="SSF103190">
    <property type="entry name" value="Sensory domain-like"/>
    <property type="match status" value="1"/>
</dbReference>
<dbReference type="InterPro" id="IPR051310">
    <property type="entry name" value="MCP_chemotaxis"/>
</dbReference>
<dbReference type="EMBL" id="CP048751">
    <property type="protein sequence ID" value="QIH72854.1"/>
    <property type="molecule type" value="Genomic_DNA"/>
</dbReference>
<evidence type="ECO:0000313" key="15">
    <source>
        <dbReference type="Proteomes" id="UP000501325"/>
    </source>
</evidence>
<dbReference type="Pfam" id="PF17202">
    <property type="entry name" value="sCache_3_3"/>
    <property type="match status" value="1"/>
</dbReference>
<evidence type="ECO:0000259" key="11">
    <source>
        <dbReference type="PROSITE" id="PS50885"/>
    </source>
</evidence>
<dbReference type="PRINTS" id="PR00260">
    <property type="entry name" value="CHEMTRNSDUCR"/>
</dbReference>
<dbReference type="SUPFAM" id="SSF158472">
    <property type="entry name" value="HAMP domain-like"/>
    <property type="match status" value="1"/>
</dbReference>
<reference evidence="12 15" key="2">
    <citation type="submission" date="2020-01" db="EMBL/GenBank/DDBJ databases">
        <authorList>
            <person name="Wang S."/>
        </authorList>
    </citation>
    <scope>NUCLEOTIDE SEQUENCE [LARGE SCALE GENOMIC DNA]</scope>
    <source>
        <strain evidence="12 15">D151-2-6</strain>
    </source>
</reference>
<protein>
    <submittedName>
        <fullName evidence="12 13">Methyl-accepting chemotaxis protein</fullName>
    </submittedName>
</protein>
<dbReference type="SUPFAM" id="SSF58104">
    <property type="entry name" value="Methyl-accepting chemotaxis protein (MCP) signaling domain"/>
    <property type="match status" value="1"/>
</dbReference>
<feature type="domain" description="HAMP" evidence="11">
    <location>
        <begin position="208"/>
        <end position="261"/>
    </location>
</feature>
<evidence type="ECO:0000256" key="6">
    <source>
        <dbReference type="ARBA" id="ARBA00023136"/>
    </source>
</evidence>
<evidence type="ECO:0000256" key="2">
    <source>
        <dbReference type="ARBA" id="ARBA00022475"/>
    </source>
</evidence>
<evidence type="ECO:0000256" key="8">
    <source>
        <dbReference type="PROSITE-ProRule" id="PRU00284"/>
    </source>
</evidence>
<dbReference type="GO" id="GO:0005886">
    <property type="term" value="C:plasma membrane"/>
    <property type="evidence" value="ECO:0007669"/>
    <property type="project" value="UniProtKB-SubCell"/>
</dbReference>
<dbReference type="InterPro" id="IPR004089">
    <property type="entry name" value="MCPsignal_dom"/>
</dbReference>
<dbReference type="InterPro" id="IPR003660">
    <property type="entry name" value="HAMP_dom"/>
</dbReference>
<feature type="transmembrane region" description="Helical" evidence="9">
    <location>
        <begin position="12"/>
        <end position="36"/>
    </location>
</feature>
<dbReference type="Proteomes" id="UP000289220">
    <property type="component" value="Unassembled WGS sequence"/>
</dbReference>
<dbReference type="KEGG" id="bmed:GYM46_07765"/>
<evidence type="ECO:0000256" key="1">
    <source>
        <dbReference type="ARBA" id="ARBA00004651"/>
    </source>
</evidence>